<keyword evidence="2" id="KW-1185">Reference proteome</keyword>
<dbReference type="EMBL" id="BLAY01000081">
    <property type="protein sequence ID" value="GET40048.1"/>
    <property type="molecule type" value="Genomic_DNA"/>
</dbReference>
<dbReference type="AlphaFoldDB" id="A0AAV3XEZ3"/>
<gene>
    <name evidence="1" type="ORF">MiSe_48560</name>
</gene>
<proteinExistence type="predicted"/>
<dbReference type="Proteomes" id="UP001050975">
    <property type="component" value="Unassembled WGS sequence"/>
</dbReference>
<accession>A0AAV3XEZ3</accession>
<reference evidence="1" key="1">
    <citation type="submission" date="2019-10" db="EMBL/GenBank/DDBJ databases">
        <title>Draft genome sequece of Microseira wollei NIES-4236.</title>
        <authorList>
            <person name="Yamaguchi H."/>
            <person name="Suzuki S."/>
            <person name="Kawachi M."/>
        </authorList>
    </citation>
    <scope>NUCLEOTIDE SEQUENCE</scope>
    <source>
        <strain evidence="1">NIES-4236</strain>
    </source>
</reference>
<dbReference type="RefSeq" id="WP_226585811.1">
    <property type="nucleotide sequence ID" value="NZ_BLAY01000081.1"/>
</dbReference>
<evidence type="ECO:0008006" key="3">
    <source>
        <dbReference type="Google" id="ProtNLM"/>
    </source>
</evidence>
<evidence type="ECO:0000313" key="1">
    <source>
        <dbReference type="EMBL" id="GET40048.1"/>
    </source>
</evidence>
<evidence type="ECO:0000313" key="2">
    <source>
        <dbReference type="Proteomes" id="UP001050975"/>
    </source>
</evidence>
<protein>
    <recommendedName>
        <fullName evidence="3">DNA-binding domain-containing protein</fullName>
    </recommendedName>
</protein>
<dbReference type="SUPFAM" id="SSF69635">
    <property type="entry name" value="Type III secretory system chaperone-like"/>
    <property type="match status" value="1"/>
</dbReference>
<name>A0AAV3XEZ3_9CYAN</name>
<sequence length="187" mass="21096">MTPAEIGSKLAELFGADLQANAPNSWQVDTPSLRLLVLLSDDQSWLRLLIPITSAQAAQPFLEQLLEANFDTTLETRYALYQGVLWGVFQHSCESLTSVDFDSAVTQLLSLHQRGISDFFNQLVESRIRQIIKAAKQQGQTLEATLQTLDRFYEEGLMGDINQGSAGREETMSAWRYQLERLWPEVS</sequence>
<organism evidence="1 2">
    <name type="scientific">Microseira wollei NIES-4236</name>
    <dbReference type="NCBI Taxonomy" id="2530354"/>
    <lineage>
        <taxon>Bacteria</taxon>
        <taxon>Bacillati</taxon>
        <taxon>Cyanobacteriota</taxon>
        <taxon>Cyanophyceae</taxon>
        <taxon>Oscillatoriophycideae</taxon>
        <taxon>Aerosakkonematales</taxon>
        <taxon>Aerosakkonemataceae</taxon>
        <taxon>Microseira</taxon>
    </lineage>
</organism>
<comment type="caution">
    <text evidence="1">The sequence shown here is derived from an EMBL/GenBank/DDBJ whole genome shotgun (WGS) entry which is preliminary data.</text>
</comment>
<dbReference type="Gene3D" id="3.30.1460.10">
    <property type="match status" value="1"/>
</dbReference>